<evidence type="ECO:0008006" key="4">
    <source>
        <dbReference type="Google" id="ProtNLM"/>
    </source>
</evidence>
<evidence type="ECO:0000313" key="3">
    <source>
        <dbReference type="Proteomes" id="UP000221024"/>
    </source>
</evidence>
<feature type="transmembrane region" description="Helical" evidence="1">
    <location>
        <begin position="12"/>
        <end position="31"/>
    </location>
</feature>
<gene>
    <name evidence="2" type="ORF">CRI93_06035</name>
</gene>
<keyword evidence="1" id="KW-0472">Membrane</keyword>
<dbReference type="RefSeq" id="WP_098061724.1">
    <property type="nucleotide sequence ID" value="NZ_PDEP01000004.1"/>
</dbReference>
<keyword evidence="1" id="KW-1133">Transmembrane helix</keyword>
<evidence type="ECO:0000313" key="2">
    <source>
        <dbReference type="EMBL" id="PEN07999.1"/>
    </source>
</evidence>
<feature type="transmembrane region" description="Helical" evidence="1">
    <location>
        <begin position="37"/>
        <end position="60"/>
    </location>
</feature>
<sequence length="71" mass="7444">MDTLEVQRRLVALFVVGCLMLGYPLLTVYSVPQTIGGIPVLYVVIFVIWAVLIGASAAILHRATGGDSGGA</sequence>
<dbReference type="EMBL" id="PDEP01000004">
    <property type="protein sequence ID" value="PEN07999.1"/>
    <property type="molecule type" value="Genomic_DNA"/>
</dbReference>
<proteinExistence type="predicted"/>
<keyword evidence="1" id="KW-0812">Transmembrane</keyword>
<accession>A0A2H3NN89</accession>
<organism evidence="2 3">
    <name type="scientific">Longimonas halophila</name>
    <dbReference type="NCBI Taxonomy" id="1469170"/>
    <lineage>
        <taxon>Bacteria</taxon>
        <taxon>Pseudomonadati</taxon>
        <taxon>Rhodothermota</taxon>
        <taxon>Rhodothermia</taxon>
        <taxon>Rhodothermales</taxon>
        <taxon>Salisaetaceae</taxon>
        <taxon>Longimonas</taxon>
    </lineage>
</organism>
<comment type="caution">
    <text evidence="2">The sequence shown here is derived from an EMBL/GenBank/DDBJ whole genome shotgun (WGS) entry which is preliminary data.</text>
</comment>
<keyword evidence="3" id="KW-1185">Reference proteome</keyword>
<protein>
    <recommendedName>
        <fullName evidence="4">DUF3311 domain-containing protein</fullName>
    </recommendedName>
</protein>
<reference evidence="2 3" key="1">
    <citation type="submission" date="2017-10" db="EMBL/GenBank/DDBJ databases">
        <title>Draft genome of Longimonas halophila.</title>
        <authorList>
            <person name="Goh K.M."/>
            <person name="Shamsir M.S."/>
            <person name="Lim S.W."/>
        </authorList>
    </citation>
    <scope>NUCLEOTIDE SEQUENCE [LARGE SCALE GENOMIC DNA]</scope>
    <source>
        <strain evidence="2 3">KCTC 42399</strain>
    </source>
</reference>
<evidence type="ECO:0000256" key="1">
    <source>
        <dbReference type="SAM" id="Phobius"/>
    </source>
</evidence>
<dbReference type="OrthoDB" id="853798at2"/>
<dbReference type="Proteomes" id="UP000221024">
    <property type="component" value="Unassembled WGS sequence"/>
</dbReference>
<name>A0A2H3NN89_9BACT</name>
<dbReference type="AlphaFoldDB" id="A0A2H3NN89"/>